<name>A0A5E8B2Y9_9ASCO</name>
<sequence length="100" mass="11728">MSSTTNQQPPSNITEEQKQKTDEHGVPLWILAPTEEKTLLKEHQAWTEKMCEKEFSNKKEAMVQCVAHYGSPAMFNKLREAYIERKISYREKLDQENKTL</sequence>
<dbReference type="GeneID" id="43579623"/>
<organism evidence="2 3">
    <name type="scientific">Magnusiomyces paraingens</name>
    <dbReference type="NCBI Taxonomy" id="2606893"/>
    <lineage>
        <taxon>Eukaryota</taxon>
        <taxon>Fungi</taxon>
        <taxon>Dikarya</taxon>
        <taxon>Ascomycota</taxon>
        <taxon>Saccharomycotina</taxon>
        <taxon>Dipodascomycetes</taxon>
        <taxon>Dipodascales</taxon>
        <taxon>Dipodascaceae</taxon>
        <taxon>Magnusiomyces</taxon>
    </lineage>
</organism>
<evidence type="ECO:0000313" key="2">
    <source>
        <dbReference type="EMBL" id="VVT45579.1"/>
    </source>
</evidence>
<proteinExistence type="predicted"/>
<dbReference type="AlphaFoldDB" id="A0A5E8B2Y9"/>
<keyword evidence="3" id="KW-1185">Reference proteome</keyword>
<dbReference type="Proteomes" id="UP000398389">
    <property type="component" value="Unassembled WGS sequence"/>
</dbReference>
<gene>
    <name evidence="2" type="ORF">SAPINGB_P000800</name>
</gene>
<dbReference type="RefSeq" id="XP_031851414.1">
    <property type="nucleotide sequence ID" value="XM_031995523.1"/>
</dbReference>
<reference evidence="2 3" key="1">
    <citation type="submission" date="2019-09" db="EMBL/GenBank/DDBJ databases">
        <authorList>
            <person name="Brejova B."/>
        </authorList>
    </citation>
    <scope>NUCLEOTIDE SEQUENCE [LARGE SCALE GENOMIC DNA]</scope>
</reference>
<evidence type="ECO:0000256" key="1">
    <source>
        <dbReference type="SAM" id="MobiDB-lite"/>
    </source>
</evidence>
<evidence type="ECO:0000313" key="3">
    <source>
        <dbReference type="Proteomes" id="UP000398389"/>
    </source>
</evidence>
<feature type="region of interest" description="Disordered" evidence="1">
    <location>
        <begin position="1"/>
        <end position="25"/>
    </location>
</feature>
<protein>
    <recommendedName>
        <fullName evidence="4">COX assembly mitochondrial protein</fullName>
    </recommendedName>
</protein>
<dbReference type="OrthoDB" id="10525962at2759"/>
<feature type="compositionally biased region" description="Polar residues" evidence="1">
    <location>
        <begin position="1"/>
        <end position="14"/>
    </location>
</feature>
<accession>A0A5E8B2Y9</accession>
<evidence type="ECO:0008006" key="4">
    <source>
        <dbReference type="Google" id="ProtNLM"/>
    </source>
</evidence>
<dbReference type="EMBL" id="CABVLU010000001">
    <property type="protein sequence ID" value="VVT45579.1"/>
    <property type="molecule type" value="Genomic_DNA"/>
</dbReference>
<feature type="compositionally biased region" description="Basic and acidic residues" evidence="1">
    <location>
        <begin position="15"/>
        <end position="25"/>
    </location>
</feature>